<sequence length="257" mass="26288">MNQLQGLTAVVTGGTTGIGLACAHALLAAGAESVLVNGRDAARAEAARKSLECQFPHARVLCAAGDMGHAEDAARVMSAAHEGLGRIDALVNSTGGTDVPKLLHETALEDIAGILDRTLLPQLTSCRAALPYLRTAGRGCVINIASDAAKLPTPGEAVIGASMAGIVMFTRTLAIEGRRSGIRANVVTPSMTTGTRHFDTVMADPFCAKMFAKAEKMAALGVVTKDELAQLVVFLASPAAAKITGQAISMNGGISAL</sequence>
<organism evidence="2 3">
    <name type="scientific">Simplicispira suum</name>
    <dbReference type="NCBI Taxonomy" id="2109915"/>
    <lineage>
        <taxon>Bacteria</taxon>
        <taxon>Pseudomonadati</taxon>
        <taxon>Pseudomonadota</taxon>
        <taxon>Betaproteobacteria</taxon>
        <taxon>Burkholderiales</taxon>
        <taxon>Comamonadaceae</taxon>
        <taxon>Simplicispira</taxon>
    </lineage>
</organism>
<dbReference type="SUPFAM" id="SSF51735">
    <property type="entry name" value="NAD(P)-binding Rossmann-fold domains"/>
    <property type="match status" value="1"/>
</dbReference>
<dbReference type="Proteomes" id="UP000239326">
    <property type="component" value="Plasmid unnamed2"/>
</dbReference>
<dbReference type="PANTHER" id="PTHR42879">
    <property type="entry name" value="3-OXOACYL-(ACYL-CARRIER-PROTEIN) REDUCTASE"/>
    <property type="match status" value="1"/>
</dbReference>
<reference evidence="2 3" key="1">
    <citation type="submission" date="2018-03" db="EMBL/GenBank/DDBJ databases">
        <title>Genome sequencing of Simplicispira sp.</title>
        <authorList>
            <person name="Kim S.-J."/>
            <person name="Heo J."/>
            <person name="Kwon S.-W."/>
        </authorList>
    </citation>
    <scope>NUCLEOTIDE SEQUENCE [LARGE SCALE GENOMIC DNA]</scope>
    <source>
        <strain evidence="2 3">SC1-8</strain>
        <plasmid evidence="2 3">unnamed2</plasmid>
    </source>
</reference>
<gene>
    <name evidence="2" type="ORF">C6571_18970</name>
</gene>
<dbReference type="RefSeq" id="WP_106448467.1">
    <property type="nucleotide sequence ID" value="NZ_CP027671.1"/>
</dbReference>
<protein>
    <submittedName>
        <fullName evidence="2">Short-chain dehydrogenase</fullName>
    </submittedName>
</protein>
<name>A0A2S0N5X2_9BURK</name>
<proteinExistence type="inferred from homology"/>
<geneLocation type="plasmid" evidence="2 3">
    <name>unnamed2</name>
</geneLocation>
<dbReference type="Gene3D" id="3.40.50.720">
    <property type="entry name" value="NAD(P)-binding Rossmann-like Domain"/>
    <property type="match status" value="1"/>
</dbReference>
<evidence type="ECO:0000313" key="3">
    <source>
        <dbReference type="Proteomes" id="UP000239326"/>
    </source>
</evidence>
<dbReference type="EMBL" id="CP027671">
    <property type="protein sequence ID" value="AVO43525.1"/>
    <property type="molecule type" value="Genomic_DNA"/>
</dbReference>
<dbReference type="OrthoDB" id="9804774at2"/>
<dbReference type="Pfam" id="PF13561">
    <property type="entry name" value="adh_short_C2"/>
    <property type="match status" value="1"/>
</dbReference>
<dbReference type="PRINTS" id="PR00080">
    <property type="entry name" value="SDRFAMILY"/>
</dbReference>
<dbReference type="PRINTS" id="PR00081">
    <property type="entry name" value="GDHRDH"/>
</dbReference>
<dbReference type="AlphaFoldDB" id="A0A2S0N5X2"/>
<dbReference type="InterPro" id="IPR050259">
    <property type="entry name" value="SDR"/>
</dbReference>
<dbReference type="PANTHER" id="PTHR42879:SF2">
    <property type="entry name" value="3-OXOACYL-[ACYL-CARRIER-PROTEIN] REDUCTASE FABG"/>
    <property type="match status" value="1"/>
</dbReference>
<evidence type="ECO:0000313" key="2">
    <source>
        <dbReference type="EMBL" id="AVO43525.1"/>
    </source>
</evidence>
<dbReference type="InterPro" id="IPR002347">
    <property type="entry name" value="SDR_fam"/>
</dbReference>
<evidence type="ECO:0000256" key="1">
    <source>
        <dbReference type="ARBA" id="ARBA00006484"/>
    </source>
</evidence>
<keyword evidence="2" id="KW-0614">Plasmid</keyword>
<comment type="similarity">
    <text evidence="1">Belongs to the short-chain dehydrogenases/reductases (SDR) family.</text>
</comment>
<accession>A0A2S0N5X2</accession>
<dbReference type="KEGG" id="simp:C6571_18970"/>
<dbReference type="InterPro" id="IPR036291">
    <property type="entry name" value="NAD(P)-bd_dom_sf"/>
</dbReference>
<keyword evidence="3" id="KW-1185">Reference proteome</keyword>